<reference evidence="7" key="1">
    <citation type="journal article" date="2019" name="Int. J. Syst. Evol. Microbiol.">
        <title>The Global Catalogue of Microorganisms (GCM) 10K type strain sequencing project: providing services to taxonomists for standard genome sequencing and annotation.</title>
        <authorList>
            <consortium name="The Broad Institute Genomics Platform"/>
            <consortium name="The Broad Institute Genome Sequencing Center for Infectious Disease"/>
            <person name="Wu L."/>
            <person name="Ma J."/>
        </authorList>
    </citation>
    <scope>NUCLEOTIDE SEQUENCE [LARGE SCALE GENOMIC DNA]</scope>
    <source>
        <strain evidence="7">CGMCC 4.7178</strain>
    </source>
</reference>
<dbReference type="InterPro" id="IPR008259">
    <property type="entry name" value="FMN_hydac_DH_AS"/>
</dbReference>
<keyword evidence="7" id="KW-1185">Reference proteome</keyword>
<sequence length="430" mass="44896">MSETSGASGTSESSAAAEASEPSQAGGAPAGQADGGASAGPPAPGFGNYQNDIYLNGLDGQLPRFTTDLTLLGASAREHLDPGAFGYLAGAAGSGATHRANRAAFDRHRLVPRMLRGPAPRDLSTTVLGTRMPAPVLLAPVGVQSIIHPDGELATARAAASVGVPMVLSTASSHTVEEVAEANGPDGTRWFQLYWPNDDDVCVSILERARDAGFTTLVVTLDTWTLAWRPQDLDQSYLPFIRGVGTAIPFSDPAFRAGLEKTPEEDVISAVLRWVPMFTGTDRSWDQLPFLREHWDGPIVLKGVLHPDDARKAADAGMDGIVVSNHGGRQVDGAIAALDALPGIVEAVGDRLEILFDSGIRTGSDVLKALALGARAVLVGRPYAYGLAHGGEDGVRHVLRSLLADLDLTLGLSGHRTPGELSADSLQSGV</sequence>
<dbReference type="PANTHER" id="PTHR10578">
    <property type="entry name" value="S -2-HYDROXY-ACID OXIDASE-RELATED"/>
    <property type="match status" value="1"/>
</dbReference>
<evidence type="ECO:0000256" key="2">
    <source>
        <dbReference type="ARBA" id="ARBA00023002"/>
    </source>
</evidence>
<evidence type="ECO:0000259" key="5">
    <source>
        <dbReference type="PROSITE" id="PS51349"/>
    </source>
</evidence>
<evidence type="ECO:0000256" key="1">
    <source>
        <dbReference type="ARBA" id="ARBA00001917"/>
    </source>
</evidence>
<dbReference type="PIRSF" id="PIRSF000138">
    <property type="entry name" value="Al-hdrx_acd_dh"/>
    <property type="match status" value="1"/>
</dbReference>
<dbReference type="Gene3D" id="3.20.20.70">
    <property type="entry name" value="Aldolase class I"/>
    <property type="match status" value="1"/>
</dbReference>
<dbReference type="PANTHER" id="PTHR10578:SF143">
    <property type="entry name" value="FMN-DEPENDENT ALPHA-HYDROXY ACID DEHYDROGENASE PB1A11.03"/>
    <property type="match status" value="1"/>
</dbReference>
<dbReference type="InterPro" id="IPR037396">
    <property type="entry name" value="FMN_HAD"/>
</dbReference>
<dbReference type="Proteomes" id="UP000631535">
    <property type="component" value="Unassembled WGS sequence"/>
</dbReference>
<feature type="compositionally biased region" description="Low complexity" evidence="4">
    <location>
        <begin position="1"/>
        <end position="32"/>
    </location>
</feature>
<keyword evidence="2" id="KW-0560">Oxidoreductase</keyword>
<dbReference type="InterPro" id="IPR013785">
    <property type="entry name" value="Aldolase_TIM"/>
</dbReference>
<evidence type="ECO:0000256" key="3">
    <source>
        <dbReference type="ARBA" id="ARBA00024042"/>
    </source>
</evidence>
<evidence type="ECO:0000256" key="4">
    <source>
        <dbReference type="SAM" id="MobiDB-lite"/>
    </source>
</evidence>
<dbReference type="PROSITE" id="PS51349">
    <property type="entry name" value="FMN_HYDROXY_ACID_DH_2"/>
    <property type="match status" value="1"/>
</dbReference>
<accession>A0ABQ2MIY9</accession>
<dbReference type="InterPro" id="IPR012133">
    <property type="entry name" value="Alpha-hydoxy_acid_DH_FMN"/>
</dbReference>
<dbReference type="Pfam" id="PF01070">
    <property type="entry name" value="FMN_dh"/>
    <property type="match status" value="1"/>
</dbReference>
<comment type="caution">
    <text evidence="6">The sequence shown here is derived from an EMBL/GenBank/DDBJ whole genome shotgun (WGS) entry which is preliminary data.</text>
</comment>
<feature type="domain" description="FMN hydroxy acid dehydrogenase" evidence="5">
    <location>
        <begin position="61"/>
        <end position="430"/>
    </location>
</feature>
<evidence type="ECO:0000313" key="7">
    <source>
        <dbReference type="Proteomes" id="UP000631535"/>
    </source>
</evidence>
<dbReference type="InterPro" id="IPR000262">
    <property type="entry name" value="FMN-dep_DH"/>
</dbReference>
<dbReference type="InterPro" id="IPR037350">
    <property type="entry name" value="LMO_FMN"/>
</dbReference>
<proteinExistence type="inferred from homology"/>
<evidence type="ECO:0000313" key="6">
    <source>
        <dbReference type="EMBL" id="GGO52603.1"/>
    </source>
</evidence>
<dbReference type="CDD" id="cd03332">
    <property type="entry name" value="LMO_FMN"/>
    <property type="match status" value="1"/>
</dbReference>
<comment type="cofactor">
    <cofactor evidence="1">
        <name>FMN</name>
        <dbReference type="ChEBI" id="CHEBI:58210"/>
    </cofactor>
</comment>
<gene>
    <name evidence="6" type="ORF">GCM10012287_37260</name>
</gene>
<dbReference type="RefSeq" id="WP_189038309.1">
    <property type="nucleotide sequence ID" value="NZ_BMMP01000012.1"/>
</dbReference>
<protein>
    <submittedName>
        <fullName evidence="6">L-lactate 2-monooxygenase</fullName>
    </submittedName>
</protein>
<dbReference type="EMBL" id="BMMP01000012">
    <property type="protein sequence ID" value="GGO52603.1"/>
    <property type="molecule type" value="Genomic_DNA"/>
</dbReference>
<feature type="region of interest" description="Disordered" evidence="4">
    <location>
        <begin position="1"/>
        <end position="44"/>
    </location>
</feature>
<dbReference type="SUPFAM" id="SSF51395">
    <property type="entry name" value="FMN-linked oxidoreductases"/>
    <property type="match status" value="1"/>
</dbReference>
<comment type="similarity">
    <text evidence="3">Belongs to the FMN-dependent alpha-hydroxy acid dehydrogenase family.</text>
</comment>
<dbReference type="PROSITE" id="PS00557">
    <property type="entry name" value="FMN_HYDROXY_ACID_DH_1"/>
    <property type="match status" value="1"/>
</dbReference>
<organism evidence="6 7">
    <name type="scientific">Streptomyces daqingensis</name>
    <dbReference type="NCBI Taxonomy" id="1472640"/>
    <lineage>
        <taxon>Bacteria</taxon>
        <taxon>Bacillati</taxon>
        <taxon>Actinomycetota</taxon>
        <taxon>Actinomycetes</taxon>
        <taxon>Kitasatosporales</taxon>
        <taxon>Streptomycetaceae</taxon>
        <taxon>Streptomyces</taxon>
    </lineage>
</organism>
<name>A0ABQ2MIY9_9ACTN</name>